<keyword evidence="2" id="KW-1185">Reference proteome</keyword>
<proteinExistence type="predicted"/>
<dbReference type="OrthoDB" id="7191791at2759"/>
<evidence type="ECO:0000313" key="2">
    <source>
        <dbReference type="Proteomes" id="UP001652582"/>
    </source>
</evidence>
<accession>A0A6J1N779</accession>
<gene>
    <name evidence="3" type="primary">LOC112046461</name>
</gene>
<protein>
    <submittedName>
        <fullName evidence="3">Virescein</fullName>
    </submittedName>
</protein>
<feature type="chain" id="PRO_5026651448" evidence="1">
    <location>
        <begin position="24"/>
        <end position="66"/>
    </location>
</feature>
<evidence type="ECO:0000256" key="1">
    <source>
        <dbReference type="SAM" id="SignalP"/>
    </source>
</evidence>
<organism evidence="2 3">
    <name type="scientific">Bicyclus anynana</name>
    <name type="common">Squinting bush brown butterfly</name>
    <dbReference type="NCBI Taxonomy" id="110368"/>
    <lineage>
        <taxon>Eukaryota</taxon>
        <taxon>Metazoa</taxon>
        <taxon>Ecdysozoa</taxon>
        <taxon>Arthropoda</taxon>
        <taxon>Hexapoda</taxon>
        <taxon>Insecta</taxon>
        <taxon>Pterygota</taxon>
        <taxon>Neoptera</taxon>
        <taxon>Endopterygota</taxon>
        <taxon>Lepidoptera</taxon>
        <taxon>Glossata</taxon>
        <taxon>Ditrysia</taxon>
        <taxon>Papilionoidea</taxon>
        <taxon>Nymphalidae</taxon>
        <taxon>Satyrinae</taxon>
        <taxon>Satyrini</taxon>
        <taxon>Mycalesina</taxon>
        <taxon>Bicyclus</taxon>
    </lineage>
</organism>
<dbReference type="GO" id="GO:0005576">
    <property type="term" value="C:extracellular region"/>
    <property type="evidence" value="ECO:0007669"/>
    <property type="project" value="InterPro"/>
</dbReference>
<dbReference type="InterPro" id="IPR009456">
    <property type="entry name" value="Moricin_fam"/>
</dbReference>
<feature type="signal peptide" evidence="1">
    <location>
        <begin position="1"/>
        <end position="23"/>
    </location>
</feature>
<dbReference type="AlphaFoldDB" id="A0A6J1N779"/>
<dbReference type="Pfam" id="PF06451">
    <property type="entry name" value="Moricin"/>
    <property type="match status" value="1"/>
</dbReference>
<dbReference type="Gene3D" id="1.20.5.750">
    <property type="entry name" value="Moricin domain"/>
    <property type="match status" value="1"/>
</dbReference>
<dbReference type="KEGG" id="bany:112046461"/>
<dbReference type="GO" id="GO:0042742">
    <property type="term" value="P:defense response to bacterium"/>
    <property type="evidence" value="ECO:0007669"/>
    <property type="project" value="InterPro"/>
</dbReference>
<keyword evidence="1" id="KW-0732">Signal</keyword>
<reference evidence="3" key="1">
    <citation type="submission" date="2025-08" db="UniProtKB">
        <authorList>
            <consortium name="RefSeq"/>
        </authorList>
    </citation>
    <scope>IDENTIFICATION</scope>
</reference>
<evidence type="ECO:0000313" key="3">
    <source>
        <dbReference type="RefSeq" id="XP_023938851.1"/>
    </source>
</evidence>
<dbReference type="Proteomes" id="UP001652582">
    <property type="component" value="Chromosome 13"/>
</dbReference>
<dbReference type="GeneID" id="112046461"/>
<dbReference type="RefSeq" id="XP_023938851.1">
    <property type="nucleotide sequence ID" value="XM_024083083.2"/>
</dbReference>
<dbReference type="InterPro" id="IPR037043">
    <property type="entry name" value="Moricin_sf"/>
</dbReference>
<name>A0A6J1N779_BICAN</name>
<sequence length="66" mass="7308">MKFTSLLILILGVFSLFIGASDARPKIPINAIRKGARAVGKGLRMINYASTAHDIASMFHKKKRKH</sequence>